<protein>
    <submittedName>
        <fullName evidence="1">DUF2950 family protein</fullName>
    </submittedName>
</protein>
<dbReference type="AlphaFoldDB" id="A0A6I3KJ27"/>
<reference evidence="1 2" key="1">
    <citation type="submission" date="2019-11" db="EMBL/GenBank/DDBJ databases">
        <title>Identification of a novel strain.</title>
        <authorList>
            <person name="Xu Q."/>
            <person name="Wang G."/>
        </authorList>
    </citation>
    <scope>NUCLEOTIDE SEQUENCE [LARGE SCALE GENOMIC DNA]</scope>
    <source>
        <strain evidence="2">xq</strain>
    </source>
</reference>
<organism evidence="1 2">
    <name type="scientific">Hyphomicrobium album</name>
    <dbReference type="NCBI Taxonomy" id="2665159"/>
    <lineage>
        <taxon>Bacteria</taxon>
        <taxon>Pseudomonadati</taxon>
        <taxon>Pseudomonadota</taxon>
        <taxon>Alphaproteobacteria</taxon>
        <taxon>Hyphomicrobiales</taxon>
        <taxon>Hyphomicrobiaceae</taxon>
        <taxon>Hyphomicrobium</taxon>
    </lineage>
</organism>
<dbReference type="Proteomes" id="UP000440694">
    <property type="component" value="Unassembled WGS sequence"/>
</dbReference>
<dbReference type="RefSeq" id="WP_154738249.1">
    <property type="nucleotide sequence ID" value="NZ_WMBQ01000001.1"/>
</dbReference>
<dbReference type="InterPro" id="IPR021556">
    <property type="entry name" value="DUF2950"/>
</dbReference>
<comment type="caution">
    <text evidence="1">The sequence shown here is derived from an EMBL/GenBank/DDBJ whole genome shotgun (WGS) entry which is preliminary data.</text>
</comment>
<name>A0A6I3KJ27_9HYPH</name>
<gene>
    <name evidence="1" type="ORF">GIW81_05245</name>
</gene>
<evidence type="ECO:0000313" key="1">
    <source>
        <dbReference type="EMBL" id="MTD93737.1"/>
    </source>
</evidence>
<sequence length="320" mass="33902">MKRSGPVKIGHWWPTLLAALLVAGSVFLTTAVDTRATAASQQATYKSPQEAIDALVAAVKSGGIDGIVAVLGDKGRKLASSGDAVSDAAARERFEAAYAERHDLVTEGDARVVLLIGKDEFPFPIPIVGDAGSWHFDTDAGAVEILDRRIGENELAAIEVLRAYVDAQREYAEADRDGNGVQYAHKLLSSEGKKDGLFWPTADGEPESPFGPLIAEARAEGYRRKADGPTPYHGYLFKVLTAQGKDAPGGARDYVIGGRMIGGFGLVAAPAEYANSGVMTFIVDHNGVVFQRDLGAETARKAAAMEVFDPDGTWTKVPGG</sequence>
<proteinExistence type="predicted"/>
<keyword evidence="2" id="KW-1185">Reference proteome</keyword>
<accession>A0A6I3KJ27</accession>
<evidence type="ECO:0000313" key="2">
    <source>
        <dbReference type="Proteomes" id="UP000440694"/>
    </source>
</evidence>
<dbReference type="EMBL" id="WMBQ01000001">
    <property type="protein sequence ID" value="MTD93737.1"/>
    <property type="molecule type" value="Genomic_DNA"/>
</dbReference>
<dbReference type="Pfam" id="PF11453">
    <property type="entry name" value="DUF2950"/>
    <property type="match status" value="1"/>
</dbReference>